<feature type="transmembrane region" description="Helical" evidence="1">
    <location>
        <begin position="15"/>
        <end position="37"/>
    </location>
</feature>
<reference evidence="2" key="2">
    <citation type="submission" date="2019-01" db="EMBL/GenBank/DDBJ databases">
        <authorList>
            <consortium name="NCBI Pathogen Detection Project"/>
        </authorList>
    </citation>
    <scope>NUCLEOTIDE SEQUENCE</scope>
    <source>
        <strain evidence="2">BCW_3452</strain>
    </source>
</reference>
<keyword evidence="1" id="KW-0812">Transmembrane</keyword>
<dbReference type="AlphaFoldDB" id="A0A8H9K7C4"/>
<gene>
    <name evidence="2" type="ORF">I7730_03585</name>
</gene>
<protein>
    <submittedName>
        <fullName evidence="2">Uncharacterized protein</fullName>
    </submittedName>
</protein>
<evidence type="ECO:0000313" key="2">
    <source>
        <dbReference type="EMBL" id="HAS8538863.1"/>
    </source>
</evidence>
<evidence type="ECO:0000256" key="1">
    <source>
        <dbReference type="SAM" id="Phobius"/>
    </source>
</evidence>
<accession>A0A8H9K7C4</accession>
<dbReference type="Proteomes" id="UP000863257">
    <property type="component" value="Unassembled WGS sequence"/>
</dbReference>
<name>A0A8H9K7C4_VIBVL</name>
<reference evidence="2" key="1">
    <citation type="journal article" date="2018" name="Genome Biol.">
        <title>SKESA: strategic k-mer extension for scrupulous assemblies.</title>
        <authorList>
            <person name="Souvorov A."/>
            <person name="Agarwala R."/>
            <person name="Lipman D.J."/>
        </authorList>
    </citation>
    <scope>NUCLEOTIDE SEQUENCE</scope>
    <source>
        <strain evidence="2">BCW_3452</strain>
    </source>
</reference>
<organism evidence="2">
    <name type="scientific">Vibrio vulnificus</name>
    <dbReference type="NCBI Taxonomy" id="672"/>
    <lineage>
        <taxon>Bacteria</taxon>
        <taxon>Pseudomonadati</taxon>
        <taxon>Pseudomonadota</taxon>
        <taxon>Gammaproteobacteria</taxon>
        <taxon>Vibrionales</taxon>
        <taxon>Vibrionaceae</taxon>
        <taxon>Vibrio</taxon>
    </lineage>
</organism>
<keyword evidence="1" id="KW-1133">Transmembrane helix</keyword>
<comment type="caution">
    <text evidence="2">The sequence shown here is derived from an EMBL/GenBank/DDBJ whole genome shotgun (WGS) entry which is preliminary data.</text>
</comment>
<proteinExistence type="predicted"/>
<dbReference type="EMBL" id="DACRBY010000003">
    <property type="protein sequence ID" value="HAS8538863.1"/>
    <property type="molecule type" value="Genomic_DNA"/>
</dbReference>
<keyword evidence="1" id="KW-0472">Membrane</keyword>
<sequence length="63" mass="7351">MCEPHCELHVLFHRLLFYSFTLLLFYSFTRLLFYSLLGFNSARVRSLDKFDINALSTSPSIAS</sequence>